<sequence>MRWFWVLLGLLAQGVYAEQSLRISTVEGIVAAPHISEFVRAAYQKIGYQIEILPMPAKRSLYQARESESIDGELARTVGAAGYLPKHILIPVPVAYLKVAAFVNNTELSIHSWSDLKDYKVAAVRGHLASEKRLAEHQAANFLNDAEQALTMLERGRADVAILPLGVGLYWIKKNRHRELTIPPTVIEEIPMYHFLHSRHQDLVDPLSQAMAELREQAQPKPLKHADDISIAE</sequence>
<evidence type="ECO:0008006" key="3">
    <source>
        <dbReference type="Google" id="ProtNLM"/>
    </source>
</evidence>
<keyword evidence="2" id="KW-1185">Reference proteome</keyword>
<dbReference type="EMBL" id="BMDY01000008">
    <property type="protein sequence ID" value="GGB03550.1"/>
    <property type="molecule type" value="Genomic_DNA"/>
</dbReference>
<reference evidence="2" key="1">
    <citation type="journal article" date="2019" name="Int. J. Syst. Evol. Microbiol.">
        <title>The Global Catalogue of Microorganisms (GCM) 10K type strain sequencing project: providing services to taxonomists for standard genome sequencing and annotation.</title>
        <authorList>
            <consortium name="The Broad Institute Genomics Platform"/>
            <consortium name="The Broad Institute Genome Sequencing Center for Infectious Disease"/>
            <person name="Wu L."/>
            <person name="Ma J."/>
        </authorList>
    </citation>
    <scope>NUCLEOTIDE SEQUENCE [LARGE SCALE GENOMIC DNA]</scope>
    <source>
        <strain evidence="2">CGMCC 1.10131</strain>
    </source>
</reference>
<dbReference type="Proteomes" id="UP000651977">
    <property type="component" value="Unassembled WGS sequence"/>
</dbReference>
<accession>A0ABQ1I1X8</accession>
<comment type="caution">
    <text evidence="1">The sequence shown here is derived from an EMBL/GenBank/DDBJ whole genome shotgun (WGS) entry which is preliminary data.</text>
</comment>
<dbReference type="RefSeq" id="WP_055733577.1">
    <property type="nucleotide sequence ID" value="NZ_BMDY01000008.1"/>
</dbReference>
<proteinExistence type="predicted"/>
<evidence type="ECO:0000313" key="1">
    <source>
        <dbReference type="EMBL" id="GGB03550.1"/>
    </source>
</evidence>
<protein>
    <recommendedName>
        <fullName evidence="3">Solute-binding protein family 3/N-terminal domain-containing protein</fullName>
    </recommendedName>
</protein>
<organism evidence="1 2">
    <name type="scientific">Agarivorans gilvus</name>
    <dbReference type="NCBI Taxonomy" id="680279"/>
    <lineage>
        <taxon>Bacteria</taxon>
        <taxon>Pseudomonadati</taxon>
        <taxon>Pseudomonadota</taxon>
        <taxon>Gammaproteobacteria</taxon>
        <taxon>Alteromonadales</taxon>
        <taxon>Alteromonadaceae</taxon>
        <taxon>Agarivorans</taxon>
    </lineage>
</organism>
<evidence type="ECO:0000313" key="2">
    <source>
        <dbReference type="Proteomes" id="UP000651977"/>
    </source>
</evidence>
<dbReference type="Gene3D" id="3.40.190.10">
    <property type="entry name" value="Periplasmic binding protein-like II"/>
    <property type="match status" value="2"/>
</dbReference>
<name>A0ABQ1I1X8_9ALTE</name>
<dbReference type="SUPFAM" id="SSF53850">
    <property type="entry name" value="Periplasmic binding protein-like II"/>
    <property type="match status" value="1"/>
</dbReference>
<gene>
    <name evidence="1" type="ORF">GCM10007414_16100</name>
</gene>